<accession>A0A1H3C4C2</accession>
<dbReference type="Gene3D" id="3.30.460.10">
    <property type="entry name" value="Beta Polymerase, domain 2"/>
    <property type="match status" value="1"/>
</dbReference>
<dbReference type="OrthoDB" id="561385at2"/>
<evidence type="ECO:0008006" key="3">
    <source>
        <dbReference type="Google" id="ProtNLM"/>
    </source>
</evidence>
<proteinExistence type="predicted"/>
<dbReference type="EMBL" id="FNOY01000002">
    <property type="protein sequence ID" value="SDX49003.1"/>
    <property type="molecule type" value="Genomic_DNA"/>
</dbReference>
<gene>
    <name evidence="1" type="ORF">SAMN05421881_100262</name>
</gene>
<dbReference type="AlphaFoldDB" id="A0A1H3C4C2"/>
<organism evidence="1 2">
    <name type="scientific">Nitrosomonas halophila</name>
    <dbReference type="NCBI Taxonomy" id="44576"/>
    <lineage>
        <taxon>Bacteria</taxon>
        <taxon>Pseudomonadati</taxon>
        <taxon>Pseudomonadota</taxon>
        <taxon>Betaproteobacteria</taxon>
        <taxon>Nitrosomonadales</taxon>
        <taxon>Nitrosomonadaceae</taxon>
        <taxon>Nitrosomonas</taxon>
    </lineage>
</organism>
<name>A0A1H3C4C2_9PROT</name>
<dbReference type="InterPro" id="IPR043519">
    <property type="entry name" value="NT_sf"/>
</dbReference>
<dbReference type="Proteomes" id="UP000198640">
    <property type="component" value="Unassembled WGS sequence"/>
</dbReference>
<evidence type="ECO:0000313" key="2">
    <source>
        <dbReference type="Proteomes" id="UP000198640"/>
    </source>
</evidence>
<evidence type="ECO:0000313" key="1">
    <source>
        <dbReference type="EMBL" id="SDX49003.1"/>
    </source>
</evidence>
<protein>
    <recommendedName>
        <fullName evidence="3">Nucleotidyltransferase domain-containing protein</fullName>
    </recommendedName>
</protein>
<dbReference type="STRING" id="44576.SAMN05421881_100262"/>
<keyword evidence="2" id="KW-1185">Reference proteome</keyword>
<sequence length="77" mass="8493">MNRQRVLDLLRRSKPKLQARFGATWLALFGPIARDTASSGSDADVLAAFDATLWSIIQDDVPELLPLLKALKNEAQS</sequence>
<reference evidence="1 2" key="1">
    <citation type="submission" date="2016-10" db="EMBL/GenBank/DDBJ databases">
        <authorList>
            <person name="de Groot N.N."/>
        </authorList>
    </citation>
    <scope>NUCLEOTIDE SEQUENCE [LARGE SCALE GENOMIC DNA]</scope>
    <source>
        <strain evidence="1 2">Nm1</strain>
    </source>
</reference>
<dbReference type="RefSeq" id="WP_090411127.1">
    <property type="nucleotide sequence ID" value="NZ_FNOY01000002.1"/>
</dbReference>
<dbReference type="SUPFAM" id="SSF81301">
    <property type="entry name" value="Nucleotidyltransferase"/>
    <property type="match status" value="1"/>
</dbReference>